<evidence type="ECO:0000313" key="2">
    <source>
        <dbReference type="EMBL" id="KAJ4141780.1"/>
    </source>
</evidence>
<keyword evidence="1" id="KW-0472">Membrane</keyword>
<sequence length="357" mass="41022">MVHKPKDMLDPETVDTARFEDIIALMVQEQFYWNKSEEYILYPKPSTDEECDTEEQLALVWMHSTDPTRRKYLKDSRGLIQKVTLVSDDDSRLMLKTGEILPSGLGVIARSATWETQTVQRKVLPSWYSDHRYDDPWDIPSSIWITEWVQAEPVPPTVDLCAEDIQRLNHVIRAVESLDGQIQEPQPFRDAHQRARYPDQNFHNSFLRSAGNVQYAEESRIDPDQILTFILNSPILLVLILVLPGLYGGIHLGSSRRSFPSDLESLLWKIASIDIIVSMPVFLLISLIGLGISRRYLKYESIAHDSWATVYKLPTHVIFIGYGLSRGFLVVESFISLRALPIGTYWTPSWLQMIPHI</sequence>
<dbReference type="PANTHER" id="PTHR35043:SF7">
    <property type="entry name" value="TRANSCRIPTION FACTOR DOMAIN-CONTAINING PROTEIN"/>
    <property type="match status" value="1"/>
</dbReference>
<proteinExistence type="predicted"/>
<dbReference type="Proteomes" id="UP001152024">
    <property type="component" value="Unassembled WGS sequence"/>
</dbReference>
<keyword evidence="1" id="KW-0812">Transmembrane</keyword>
<dbReference type="PANTHER" id="PTHR35043">
    <property type="entry name" value="TRANSCRIPTION FACTOR DOMAIN-CONTAINING PROTEIN"/>
    <property type="match status" value="1"/>
</dbReference>
<organism evidence="2 3">
    <name type="scientific">Fusarium equiseti</name>
    <name type="common">Fusarium scirpi</name>
    <dbReference type="NCBI Taxonomy" id="61235"/>
    <lineage>
        <taxon>Eukaryota</taxon>
        <taxon>Fungi</taxon>
        <taxon>Dikarya</taxon>
        <taxon>Ascomycota</taxon>
        <taxon>Pezizomycotina</taxon>
        <taxon>Sordariomycetes</taxon>
        <taxon>Hypocreomycetidae</taxon>
        <taxon>Hypocreales</taxon>
        <taxon>Nectriaceae</taxon>
        <taxon>Fusarium</taxon>
        <taxon>Fusarium incarnatum-equiseti species complex</taxon>
    </lineage>
</organism>
<keyword evidence="1" id="KW-1133">Transmembrane helix</keyword>
<accession>A0ABQ8RU22</accession>
<feature type="transmembrane region" description="Helical" evidence="1">
    <location>
        <begin position="229"/>
        <end position="250"/>
    </location>
</feature>
<protein>
    <submittedName>
        <fullName evidence="2">Uncharacterized protein</fullName>
    </submittedName>
</protein>
<gene>
    <name evidence="2" type="ORF">NW768_000997</name>
</gene>
<name>A0ABQ8RU22_FUSEQ</name>
<comment type="caution">
    <text evidence="2">The sequence shown here is derived from an EMBL/GenBank/DDBJ whole genome shotgun (WGS) entry which is preliminary data.</text>
</comment>
<keyword evidence="3" id="KW-1185">Reference proteome</keyword>
<reference evidence="2" key="1">
    <citation type="submission" date="2022-09" db="EMBL/GenBank/DDBJ databases">
        <title>Fusarium specimens isolated from Avocado Roots.</title>
        <authorList>
            <person name="Stajich J."/>
            <person name="Roper C."/>
            <person name="Heimlech-Rivalta G."/>
        </authorList>
    </citation>
    <scope>NUCLEOTIDE SEQUENCE</scope>
    <source>
        <strain evidence="2">CF00095</strain>
    </source>
</reference>
<feature type="transmembrane region" description="Helical" evidence="1">
    <location>
        <begin position="270"/>
        <end position="292"/>
    </location>
</feature>
<evidence type="ECO:0000256" key="1">
    <source>
        <dbReference type="SAM" id="Phobius"/>
    </source>
</evidence>
<evidence type="ECO:0000313" key="3">
    <source>
        <dbReference type="Proteomes" id="UP001152024"/>
    </source>
</evidence>
<dbReference type="EMBL" id="JAOQBH010000001">
    <property type="protein sequence ID" value="KAJ4141780.1"/>
    <property type="molecule type" value="Genomic_DNA"/>
</dbReference>